<evidence type="ECO:0000313" key="2">
    <source>
        <dbReference type="Proteomes" id="UP000479938"/>
    </source>
</evidence>
<accession>A0A6J4GC74</accession>
<protein>
    <submittedName>
        <fullName evidence="1">Uncharacterized protein</fullName>
    </submittedName>
</protein>
<name>A0A6J4GC74_9FLAO</name>
<reference evidence="1 2" key="1">
    <citation type="submission" date="2020-02" db="EMBL/GenBank/DDBJ databases">
        <authorList>
            <person name="Criscuolo A."/>
        </authorList>
    </citation>
    <scope>NUCLEOTIDE SEQUENCE [LARGE SCALE GENOMIC DNA]</scope>
    <source>
        <strain evidence="1">CIP105534</strain>
    </source>
</reference>
<dbReference type="AlphaFoldDB" id="A0A6J4GC74"/>
<dbReference type="EMBL" id="CADCSU010000036">
    <property type="protein sequence ID" value="CAA9195242.1"/>
    <property type="molecule type" value="Genomic_DNA"/>
</dbReference>
<proteinExistence type="predicted"/>
<keyword evidence="2" id="KW-1185">Reference proteome</keyword>
<dbReference type="Pfam" id="PF19268">
    <property type="entry name" value="CIS_TMP"/>
    <property type="match status" value="1"/>
</dbReference>
<evidence type="ECO:0000313" key="1">
    <source>
        <dbReference type="EMBL" id="CAA9195242.1"/>
    </source>
</evidence>
<organism evidence="1 2">
    <name type="scientific">Flavobacterium bizetiae</name>
    <dbReference type="NCBI Taxonomy" id="2704140"/>
    <lineage>
        <taxon>Bacteria</taxon>
        <taxon>Pseudomonadati</taxon>
        <taxon>Bacteroidota</taxon>
        <taxon>Flavobacteriia</taxon>
        <taxon>Flavobacteriales</taxon>
        <taxon>Flavobacteriaceae</taxon>
        <taxon>Flavobacterium</taxon>
    </lineage>
</organism>
<dbReference type="Proteomes" id="UP000479938">
    <property type="component" value="Unassembled WGS sequence"/>
</dbReference>
<dbReference type="RefSeq" id="WP_173969299.1">
    <property type="nucleotide sequence ID" value="NZ_CADCSU010000036.1"/>
</dbReference>
<sequence>MGISSENQPIKRPATPLKEGIPVRNAGIVILNNYIPMLFERLHLVEDRNFTNVENQKKAVQYLHYVVTGFTETEEIYLPLNKVLCGLSVSDSVPDRIEITDEEEHLINGLINTAISYWQDIGSTSIDGFRGNWLIRDGILVELVDRWELTVDKKAYDILLHKSPFAFSIIKYPWMSKPLHVYWPY</sequence>
<gene>
    <name evidence="1" type="ORF">FLA105534_00540</name>
</gene>
<dbReference type="InterPro" id="IPR045538">
    <property type="entry name" value="CIS_TMP"/>
</dbReference>